<dbReference type="PANTHER" id="PTHR43386">
    <property type="entry name" value="OLIGOPEPTIDE TRANSPORT SYSTEM PERMEASE PROTEIN APPC"/>
    <property type="match status" value="1"/>
</dbReference>
<feature type="region of interest" description="Disordered" evidence="8">
    <location>
        <begin position="301"/>
        <end position="331"/>
    </location>
</feature>
<comment type="caution">
    <text evidence="10">The sequence shown here is derived from an EMBL/GenBank/DDBJ whole genome shotgun (WGS) entry which is preliminary data.</text>
</comment>
<feature type="transmembrane region" description="Helical" evidence="7">
    <location>
        <begin position="207"/>
        <end position="231"/>
    </location>
</feature>
<feature type="compositionally biased region" description="Polar residues" evidence="8">
    <location>
        <begin position="316"/>
        <end position="331"/>
    </location>
</feature>
<evidence type="ECO:0000256" key="1">
    <source>
        <dbReference type="ARBA" id="ARBA00004651"/>
    </source>
</evidence>
<dbReference type="GeneID" id="98295877"/>
<feature type="compositionally biased region" description="Low complexity" evidence="8">
    <location>
        <begin position="302"/>
        <end position="315"/>
    </location>
</feature>
<dbReference type="InterPro" id="IPR000515">
    <property type="entry name" value="MetI-like"/>
</dbReference>
<evidence type="ECO:0000256" key="3">
    <source>
        <dbReference type="ARBA" id="ARBA00022475"/>
    </source>
</evidence>
<reference evidence="10 11" key="1">
    <citation type="journal article" date="2017" name="BMC Genomics">
        <title>Comparative genomic and phylogenomic analyses of the Bifidobacteriaceae family.</title>
        <authorList>
            <person name="Lugli G.A."/>
            <person name="Milani C."/>
            <person name="Turroni F."/>
            <person name="Duranti S."/>
            <person name="Mancabelli L."/>
            <person name="Mangifesta M."/>
            <person name="Ferrario C."/>
            <person name="Modesto M."/>
            <person name="Mattarelli P."/>
            <person name="Jiri K."/>
            <person name="van Sinderen D."/>
            <person name="Ventura M."/>
        </authorList>
    </citation>
    <scope>NUCLEOTIDE SEQUENCE [LARGE SCALE GENOMIC DNA]</scope>
    <source>
        <strain evidence="10 11">LMG 28769</strain>
    </source>
</reference>
<keyword evidence="2 7" id="KW-0813">Transport</keyword>
<dbReference type="GO" id="GO:0005886">
    <property type="term" value="C:plasma membrane"/>
    <property type="evidence" value="ECO:0007669"/>
    <property type="project" value="UniProtKB-SubCell"/>
</dbReference>
<feature type="transmembrane region" description="Helical" evidence="7">
    <location>
        <begin position="90"/>
        <end position="111"/>
    </location>
</feature>
<evidence type="ECO:0000256" key="2">
    <source>
        <dbReference type="ARBA" id="ARBA00022448"/>
    </source>
</evidence>
<feature type="transmembrane region" description="Helical" evidence="7">
    <location>
        <begin position="118"/>
        <end position="144"/>
    </location>
</feature>
<sequence length="331" mass="35454">MIAMNSRRYAFRATGIVLRSMWHRAEGRFSLLVLGVWILVSLVSVFWTPWSLWWTDGYHVWQKPSMRHLLGTDGTGADVLSWLMAGSRTNLLICVLTVAVTAIFGLLLLAAMLARATIFAQISVVVIDALISLPTVLIALILAVPFGPSVAVIIAACGFGYGLNLARIARPQALLIARSGYVESALSNGARASGVFLRHIVPNIMPVLTVQLSISAGTVVLAESGLTYLGIGVQSGVPSWGHSLATSVSFINIYPLTVLWPGLIITCIVLSLNLCGDTLRDCADPLSNVQLRNAQFNSGQERSGQVRSGQVSSGQARNDQLNRVTTKGSGQ</sequence>
<keyword evidence="5 7" id="KW-1133">Transmembrane helix</keyword>
<proteinExistence type="inferred from homology"/>
<evidence type="ECO:0000256" key="8">
    <source>
        <dbReference type="SAM" id="MobiDB-lite"/>
    </source>
</evidence>
<feature type="transmembrane region" description="Helical" evidence="7">
    <location>
        <begin position="29"/>
        <end position="50"/>
    </location>
</feature>
<evidence type="ECO:0000313" key="11">
    <source>
        <dbReference type="Proteomes" id="UP000216451"/>
    </source>
</evidence>
<evidence type="ECO:0000256" key="7">
    <source>
        <dbReference type="RuleBase" id="RU363032"/>
    </source>
</evidence>
<evidence type="ECO:0000256" key="4">
    <source>
        <dbReference type="ARBA" id="ARBA00022692"/>
    </source>
</evidence>
<organism evidence="10 11">
    <name type="scientific">Bifidobacterium aquikefiri</name>
    <dbReference type="NCBI Taxonomy" id="1653207"/>
    <lineage>
        <taxon>Bacteria</taxon>
        <taxon>Bacillati</taxon>
        <taxon>Actinomycetota</taxon>
        <taxon>Actinomycetes</taxon>
        <taxon>Bifidobacteriales</taxon>
        <taxon>Bifidobacteriaceae</taxon>
        <taxon>Bifidobacterium</taxon>
    </lineage>
</organism>
<evidence type="ECO:0000313" key="10">
    <source>
        <dbReference type="EMBL" id="OZG67134.1"/>
    </source>
</evidence>
<keyword evidence="3" id="KW-1003">Cell membrane</keyword>
<feature type="transmembrane region" description="Helical" evidence="7">
    <location>
        <begin position="150"/>
        <end position="169"/>
    </location>
</feature>
<comment type="subcellular location">
    <subcellularLocation>
        <location evidence="1 7">Cell membrane</location>
        <topology evidence="1 7">Multi-pass membrane protein</topology>
    </subcellularLocation>
</comment>
<dbReference type="Gene3D" id="1.10.3720.10">
    <property type="entry name" value="MetI-like"/>
    <property type="match status" value="1"/>
</dbReference>
<evidence type="ECO:0000259" key="9">
    <source>
        <dbReference type="PROSITE" id="PS50928"/>
    </source>
</evidence>
<dbReference type="PROSITE" id="PS50928">
    <property type="entry name" value="ABC_TM1"/>
    <property type="match status" value="1"/>
</dbReference>
<evidence type="ECO:0000256" key="6">
    <source>
        <dbReference type="ARBA" id="ARBA00023136"/>
    </source>
</evidence>
<dbReference type="GO" id="GO:0055085">
    <property type="term" value="P:transmembrane transport"/>
    <property type="evidence" value="ECO:0007669"/>
    <property type="project" value="InterPro"/>
</dbReference>
<feature type="transmembrane region" description="Helical" evidence="7">
    <location>
        <begin position="251"/>
        <end position="272"/>
    </location>
</feature>
<dbReference type="RefSeq" id="WP_420807214.1">
    <property type="nucleotide sequence ID" value="NZ_MWXA01000005.1"/>
</dbReference>
<accession>A0A261G6V5</accession>
<keyword evidence="6 7" id="KW-0472">Membrane</keyword>
<dbReference type="InterPro" id="IPR035906">
    <property type="entry name" value="MetI-like_sf"/>
</dbReference>
<dbReference type="EMBL" id="MWXA01000005">
    <property type="protein sequence ID" value="OZG67134.1"/>
    <property type="molecule type" value="Genomic_DNA"/>
</dbReference>
<dbReference type="AlphaFoldDB" id="A0A261G6V5"/>
<dbReference type="InterPro" id="IPR050366">
    <property type="entry name" value="BP-dependent_transpt_permease"/>
</dbReference>
<name>A0A261G6V5_9BIFI</name>
<dbReference type="SUPFAM" id="SSF161098">
    <property type="entry name" value="MetI-like"/>
    <property type="match status" value="1"/>
</dbReference>
<comment type="similarity">
    <text evidence="7">Belongs to the binding-protein-dependent transport system permease family.</text>
</comment>
<evidence type="ECO:0000256" key="5">
    <source>
        <dbReference type="ARBA" id="ARBA00022989"/>
    </source>
</evidence>
<dbReference type="Proteomes" id="UP000216451">
    <property type="component" value="Unassembled WGS sequence"/>
</dbReference>
<keyword evidence="4 7" id="KW-0812">Transmembrane</keyword>
<gene>
    <name evidence="10" type="ORF">BAQU_1206</name>
</gene>
<feature type="domain" description="ABC transmembrane type-1" evidence="9">
    <location>
        <begin position="87"/>
        <end position="276"/>
    </location>
</feature>
<protein>
    <submittedName>
        <fullName evidence="10">ABC transporter permease</fullName>
    </submittedName>
</protein>
<dbReference type="PANTHER" id="PTHR43386:SF1">
    <property type="entry name" value="D,D-DIPEPTIDE TRANSPORT SYSTEM PERMEASE PROTEIN DDPC-RELATED"/>
    <property type="match status" value="1"/>
</dbReference>
<dbReference type="CDD" id="cd06261">
    <property type="entry name" value="TM_PBP2"/>
    <property type="match status" value="1"/>
</dbReference>
<keyword evidence="11" id="KW-1185">Reference proteome</keyword>
<dbReference type="Pfam" id="PF00528">
    <property type="entry name" value="BPD_transp_1"/>
    <property type="match status" value="1"/>
</dbReference>